<protein>
    <submittedName>
        <fullName evidence="1">Uncharacterized protein</fullName>
    </submittedName>
</protein>
<dbReference type="EMBL" id="LS974619">
    <property type="protein sequence ID" value="CAG7881783.1"/>
    <property type="molecule type" value="Genomic_DNA"/>
</dbReference>
<accession>A0A8D9LPB8</accession>
<dbReference type="Proteomes" id="UP000694005">
    <property type="component" value="Chromosome A03"/>
</dbReference>
<dbReference type="AlphaFoldDB" id="A0A8D9LPB8"/>
<gene>
    <name evidence="1" type="ORF">BRAPAZ1V2_A03P31260.2</name>
</gene>
<name>A0A8D9LPB8_BRACM</name>
<evidence type="ECO:0000313" key="2">
    <source>
        <dbReference type="Proteomes" id="UP000694005"/>
    </source>
</evidence>
<sequence>APYDIAEKKTILNNKAQYKWDDFSFWSDEHSSDRATHLPFDEDNLHSGTTVHTSTDRRTTGILSIKKTRDALILQSIYSFPARFYDAIATKALSFTSVQNQTSKRQPHTVKMSLAFRVSD</sequence>
<reference evidence="1 2" key="1">
    <citation type="submission" date="2021-07" db="EMBL/GenBank/DDBJ databases">
        <authorList>
            <consortium name="Genoscope - CEA"/>
            <person name="William W."/>
        </authorList>
    </citation>
    <scope>NUCLEOTIDE SEQUENCE [LARGE SCALE GENOMIC DNA]</scope>
</reference>
<dbReference type="Gramene" id="A03p31260.2_BraZ1">
    <property type="protein sequence ID" value="A03p31260.2_BraZ1.CDS.1"/>
    <property type="gene ID" value="A03g31260.2_BraZ1"/>
</dbReference>
<evidence type="ECO:0000313" key="1">
    <source>
        <dbReference type="EMBL" id="CAG7881783.1"/>
    </source>
</evidence>
<organism evidence="1 2">
    <name type="scientific">Brassica campestris</name>
    <name type="common">Field mustard</name>
    <dbReference type="NCBI Taxonomy" id="3711"/>
    <lineage>
        <taxon>Eukaryota</taxon>
        <taxon>Viridiplantae</taxon>
        <taxon>Streptophyta</taxon>
        <taxon>Embryophyta</taxon>
        <taxon>Tracheophyta</taxon>
        <taxon>Spermatophyta</taxon>
        <taxon>Magnoliopsida</taxon>
        <taxon>eudicotyledons</taxon>
        <taxon>Gunneridae</taxon>
        <taxon>Pentapetalae</taxon>
        <taxon>rosids</taxon>
        <taxon>malvids</taxon>
        <taxon>Brassicales</taxon>
        <taxon>Brassicaceae</taxon>
        <taxon>Brassiceae</taxon>
        <taxon>Brassica</taxon>
    </lineage>
</organism>
<feature type="non-terminal residue" evidence="1">
    <location>
        <position position="1"/>
    </location>
</feature>
<proteinExistence type="predicted"/>